<keyword evidence="3" id="KW-0862">Zinc</keyword>
<evidence type="ECO:0000256" key="3">
    <source>
        <dbReference type="ARBA" id="ARBA00022833"/>
    </source>
</evidence>
<feature type="compositionally biased region" description="Pro residues" evidence="5">
    <location>
        <begin position="377"/>
        <end position="386"/>
    </location>
</feature>
<feature type="domain" description="START" evidence="7">
    <location>
        <begin position="108"/>
        <end position="224"/>
    </location>
</feature>
<evidence type="ECO:0000313" key="9">
    <source>
        <dbReference type="Proteomes" id="UP000481153"/>
    </source>
</evidence>
<dbReference type="Proteomes" id="UP000481153">
    <property type="component" value="Unassembled WGS sequence"/>
</dbReference>
<dbReference type="GO" id="GO:0008289">
    <property type="term" value="F:lipid binding"/>
    <property type="evidence" value="ECO:0007669"/>
    <property type="project" value="InterPro"/>
</dbReference>
<dbReference type="PANTHER" id="PTHR13510:SF44">
    <property type="entry name" value="RABENOSYN-5"/>
    <property type="match status" value="1"/>
</dbReference>
<keyword evidence="2 4" id="KW-0863">Zinc-finger</keyword>
<evidence type="ECO:0000259" key="6">
    <source>
        <dbReference type="PROSITE" id="PS50178"/>
    </source>
</evidence>
<dbReference type="AlphaFoldDB" id="A0A6G0XDE3"/>
<dbReference type="VEuPathDB" id="FungiDB:AeMF1_018077"/>
<dbReference type="InterPro" id="IPR013083">
    <property type="entry name" value="Znf_RING/FYVE/PHD"/>
</dbReference>
<organism evidence="8 9">
    <name type="scientific">Aphanomyces euteiches</name>
    <dbReference type="NCBI Taxonomy" id="100861"/>
    <lineage>
        <taxon>Eukaryota</taxon>
        <taxon>Sar</taxon>
        <taxon>Stramenopiles</taxon>
        <taxon>Oomycota</taxon>
        <taxon>Saprolegniomycetes</taxon>
        <taxon>Saprolegniales</taxon>
        <taxon>Verrucalvaceae</taxon>
        <taxon>Aphanomyces</taxon>
    </lineage>
</organism>
<dbReference type="InterPro" id="IPR011011">
    <property type="entry name" value="Znf_FYVE_PHD"/>
</dbReference>
<gene>
    <name evidence="8" type="ORF">Ae201684_006115</name>
</gene>
<dbReference type="InterPro" id="IPR023393">
    <property type="entry name" value="START-like_dom_sf"/>
</dbReference>
<protein>
    <recommendedName>
        <fullName evidence="10">FYVE-type domain-containing protein</fullName>
    </recommendedName>
</protein>
<dbReference type="InterPro" id="IPR017455">
    <property type="entry name" value="Znf_FYVE-rel"/>
</dbReference>
<dbReference type="PROSITE" id="PS50848">
    <property type="entry name" value="START"/>
    <property type="match status" value="1"/>
</dbReference>
<proteinExistence type="predicted"/>
<accession>A0A6G0XDE3</accession>
<dbReference type="GO" id="GO:0008270">
    <property type="term" value="F:zinc ion binding"/>
    <property type="evidence" value="ECO:0007669"/>
    <property type="project" value="UniProtKB-KW"/>
</dbReference>
<dbReference type="SUPFAM" id="SSF57903">
    <property type="entry name" value="FYVE/PHD zinc finger"/>
    <property type="match status" value="1"/>
</dbReference>
<name>A0A6G0XDE3_9STRA</name>
<comment type="caution">
    <text evidence="8">The sequence shown here is derived from an EMBL/GenBank/DDBJ whole genome shotgun (WGS) entry which is preliminary data.</text>
</comment>
<keyword evidence="9" id="KW-1185">Reference proteome</keyword>
<dbReference type="Gene3D" id="3.30.40.10">
    <property type="entry name" value="Zinc/RING finger domain, C3HC4 (zinc finger)"/>
    <property type="match status" value="1"/>
</dbReference>
<evidence type="ECO:0000259" key="7">
    <source>
        <dbReference type="PROSITE" id="PS50848"/>
    </source>
</evidence>
<evidence type="ECO:0008006" key="10">
    <source>
        <dbReference type="Google" id="ProtNLM"/>
    </source>
</evidence>
<evidence type="ECO:0000313" key="8">
    <source>
        <dbReference type="EMBL" id="KAF0738132.1"/>
    </source>
</evidence>
<feature type="region of interest" description="Disordered" evidence="5">
    <location>
        <begin position="360"/>
        <end position="386"/>
    </location>
</feature>
<dbReference type="EMBL" id="VJMJ01000079">
    <property type="protein sequence ID" value="KAF0738132.1"/>
    <property type="molecule type" value="Genomic_DNA"/>
</dbReference>
<evidence type="ECO:0000256" key="5">
    <source>
        <dbReference type="SAM" id="MobiDB-lite"/>
    </source>
</evidence>
<dbReference type="InterPro" id="IPR052727">
    <property type="entry name" value="Rab4/Rab5_effector"/>
</dbReference>
<sequence>MHSNATLQAVGLPPKYAAELAKVAKKNAQVLLACSTPQSPSSPIEWTQLGTPIDGVQLYTGTDPRHSKTLPPLNYMCGVAYVHAPLDNVAFSFSTAARNPYFKRFVEDPIVIDSRTLFDMDVRARRATSIQWMAVRSVSTLMQHRDFVVVQHQDDIPERLGQPRGWMSSMHSVNLPMVPPFENSYVRAGIYSSGFVFRETKQRNVTEAVIVLQVDFKGLAPRLLCTSTLKAWASSVGRVSLYFYHHRRLAPASQSNFLPPSGASADARTGCAVCNEPFGYQTEKETCRKCFAKVCNHCTAWAYVDLEVVGLINVLVCKPCAAEAEARLRASLEDGSEELSSLPVDLAQIDRLVLPKSAPSPQSFDAMEHEHEALPWGPAPTSPPESPVYTDEIPMRLSAITWMDTLTKIDKADQPPPPPRGQYAPPSPRLEVARFVLGHGAGSATLPSTETSSDAYLDSADSMLAQAPSVIQSERNDVDDGASVVKAFTATGSILDVQYGNVNSFAL</sequence>
<dbReference type="PANTHER" id="PTHR13510">
    <property type="entry name" value="FYVE-FINGER-CONTAINING RAB5 EFFECTOR PROTEIN RABENOSYN-5-RELATED"/>
    <property type="match status" value="1"/>
</dbReference>
<evidence type="ECO:0000256" key="4">
    <source>
        <dbReference type="PROSITE-ProRule" id="PRU00091"/>
    </source>
</evidence>
<dbReference type="PROSITE" id="PS50178">
    <property type="entry name" value="ZF_FYVE"/>
    <property type="match status" value="1"/>
</dbReference>
<dbReference type="CDD" id="cd00065">
    <property type="entry name" value="FYVE_like_SF"/>
    <property type="match status" value="1"/>
</dbReference>
<dbReference type="Gene3D" id="3.30.530.20">
    <property type="match status" value="1"/>
</dbReference>
<evidence type="ECO:0000256" key="2">
    <source>
        <dbReference type="ARBA" id="ARBA00022771"/>
    </source>
</evidence>
<reference evidence="8 9" key="1">
    <citation type="submission" date="2019-07" db="EMBL/GenBank/DDBJ databases">
        <title>Genomics analysis of Aphanomyces spp. identifies a new class of oomycete effector associated with host adaptation.</title>
        <authorList>
            <person name="Gaulin E."/>
        </authorList>
    </citation>
    <scope>NUCLEOTIDE SEQUENCE [LARGE SCALE GENOMIC DNA]</scope>
    <source>
        <strain evidence="8 9">ATCC 201684</strain>
    </source>
</reference>
<dbReference type="Pfam" id="PF01852">
    <property type="entry name" value="START"/>
    <property type="match status" value="1"/>
</dbReference>
<feature type="domain" description="FYVE-type" evidence="6">
    <location>
        <begin position="265"/>
        <end position="325"/>
    </location>
</feature>
<keyword evidence="1" id="KW-0479">Metal-binding</keyword>
<dbReference type="InterPro" id="IPR002913">
    <property type="entry name" value="START_lipid-bd_dom"/>
</dbReference>
<dbReference type="SUPFAM" id="SSF55961">
    <property type="entry name" value="Bet v1-like"/>
    <property type="match status" value="1"/>
</dbReference>
<evidence type="ECO:0000256" key="1">
    <source>
        <dbReference type="ARBA" id="ARBA00022723"/>
    </source>
</evidence>